<organism evidence="2 3">
    <name type="scientific">Heterocephalus glaber</name>
    <name type="common">Naked mole rat</name>
    <dbReference type="NCBI Taxonomy" id="10181"/>
    <lineage>
        <taxon>Eukaryota</taxon>
        <taxon>Metazoa</taxon>
        <taxon>Chordata</taxon>
        <taxon>Craniata</taxon>
        <taxon>Vertebrata</taxon>
        <taxon>Euteleostomi</taxon>
        <taxon>Mammalia</taxon>
        <taxon>Eutheria</taxon>
        <taxon>Euarchontoglires</taxon>
        <taxon>Glires</taxon>
        <taxon>Rodentia</taxon>
        <taxon>Hystricomorpha</taxon>
        <taxon>Bathyergidae</taxon>
        <taxon>Heterocephalus</taxon>
    </lineage>
</organism>
<dbReference type="eggNOG" id="ENOG502RU2P">
    <property type="taxonomic scope" value="Eukaryota"/>
</dbReference>
<gene>
    <name evidence="2" type="ORF">GW7_05815</name>
</gene>
<feature type="compositionally biased region" description="Polar residues" evidence="1">
    <location>
        <begin position="71"/>
        <end position="82"/>
    </location>
</feature>
<sequence length="116" mass="13120">MMCEQKSQYGSYKDNNQQEDPASRPEQQLPVSDIYCILHEEYNPYFSSTSDLLLAMLESLTDYILTLVGSEGNNVGMPTNPQDGEREMDNNHEHPPIIPDVSFSFSDEMPGSRKKG</sequence>
<dbReference type="AlphaFoldDB" id="G5BMQ1"/>
<dbReference type="GO" id="GO:0046982">
    <property type="term" value="F:protein heterodimerization activity"/>
    <property type="evidence" value="ECO:0007669"/>
    <property type="project" value="InterPro"/>
</dbReference>
<accession>G5BMQ1</accession>
<dbReference type="FunCoup" id="G5BMQ1">
    <property type="interactions" value="4"/>
</dbReference>
<feature type="compositionally biased region" description="Basic and acidic residues" evidence="1">
    <location>
        <begin position="83"/>
        <end position="95"/>
    </location>
</feature>
<dbReference type="InterPro" id="IPR009072">
    <property type="entry name" value="Histone-fold"/>
</dbReference>
<dbReference type="STRING" id="10181.G5BMQ1"/>
<evidence type="ECO:0000256" key="1">
    <source>
        <dbReference type="SAM" id="MobiDB-lite"/>
    </source>
</evidence>
<dbReference type="EMBL" id="JH171106">
    <property type="protein sequence ID" value="EHB10562.1"/>
    <property type="molecule type" value="Genomic_DNA"/>
</dbReference>
<dbReference type="SUPFAM" id="SSF47113">
    <property type="entry name" value="Histone-fold"/>
    <property type="match status" value="1"/>
</dbReference>
<feature type="region of interest" description="Disordered" evidence="1">
    <location>
        <begin position="1"/>
        <end position="29"/>
    </location>
</feature>
<dbReference type="InParanoid" id="G5BMQ1"/>
<protein>
    <submittedName>
        <fullName evidence="2">Huntingtin-interacting protein M</fullName>
    </submittedName>
</protein>
<dbReference type="Proteomes" id="UP000006813">
    <property type="component" value="Unassembled WGS sequence"/>
</dbReference>
<evidence type="ECO:0000313" key="3">
    <source>
        <dbReference type="Proteomes" id="UP000006813"/>
    </source>
</evidence>
<reference evidence="2 3" key="1">
    <citation type="journal article" date="2011" name="Nature">
        <title>Genome sequencing reveals insights into physiology and longevity of the naked mole rat.</title>
        <authorList>
            <person name="Kim E.B."/>
            <person name="Fang X."/>
            <person name="Fushan A.A."/>
            <person name="Huang Z."/>
            <person name="Lobanov A.V."/>
            <person name="Han L."/>
            <person name="Marino S.M."/>
            <person name="Sun X."/>
            <person name="Turanov A.A."/>
            <person name="Yang P."/>
            <person name="Yim S.H."/>
            <person name="Zhao X."/>
            <person name="Kasaikina M.V."/>
            <person name="Stoletzki N."/>
            <person name="Peng C."/>
            <person name="Polak P."/>
            <person name="Xiong Z."/>
            <person name="Kiezun A."/>
            <person name="Zhu Y."/>
            <person name="Chen Y."/>
            <person name="Kryukov G.V."/>
            <person name="Zhang Q."/>
            <person name="Peshkin L."/>
            <person name="Yang L."/>
            <person name="Bronson R.T."/>
            <person name="Buffenstein R."/>
            <person name="Wang B."/>
            <person name="Han C."/>
            <person name="Li Q."/>
            <person name="Chen L."/>
            <person name="Zhao W."/>
            <person name="Sunyaev S.R."/>
            <person name="Park T.J."/>
            <person name="Zhang G."/>
            <person name="Wang J."/>
            <person name="Gladyshev V.N."/>
        </authorList>
    </citation>
    <scope>NUCLEOTIDE SEQUENCE [LARGE SCALE GENOMIC DNA]</scope>
</reference>
<feature type="region of interest" description="Disordered" evidence="1">
    <location>
        <begin position="70"/>
        <end position="116"/>
    </location>
</feature>
<proteinExistence type="predicted"/>
<evidence type="ECO:0000313" key="2">
    <source>
        <dbReference type="EMBL" id="EHB10562.1"/>
    </source>
</evidence>
<name>G5BMQ1_HETGA</name>